<gene>
    <name evidence="1" type="ORF">EQF91_01025</name>
</gene>
<sequence length="87" mass="10145">MKKSEKKYIVEELLSNINKYTKDEEYSFDKYRRCTAGTLSYSIDELGNLGFCQVLGSKNYILGDIFTIEERAKNNTFDILDEVKKIN</sequence>
<evidence type="ECO:0000313" key="2">
    <source>
        <dbReference type="Proteomes" id="UP000297454"/>
    </source>
</evidence>
<organism evidence="1 2">
    <name type="scientific">Helcococcus ovis</name>
    <dbReference type="NCBI Taxonomy" id="72026"/>
    <lineage>
        <taxon>Bacteria</taxon>
        <taxon>Bacillati</taxon>
        <taxon>Bacillota</taxon>
        <taxon>Tissierellia</taxon>
        <taxon>Tissierellales</taxon>
        <taxon>Peptoniphilaceae</taxon>
        <taxon>Helcococcus</taxon>
    </lineage>
</organism>
<dbReference type="AlphaFoldDB" id="A0A4V3IYG4"/>
<dbReference type="Proteomes" id="UP000297454">
    <property type="component" value="Unassembled WGS sequence"/>
</dbReference>
<protein>
    <submittedName>
        <fullName evidence="1">Uncharacterized protein</fullName>
    </submittedName>
</protein>
<reference evidence="1 2" key="1">
    <citation type="submission" date="2019-01" db="EMBL/GenBank/DDBJ databases">
        <title>Draft Genome Sequences of Helcococcus ovis Strains Isolated from the Uterus and Vagina of Dairy Cows with Metritis.</title>
        <authorList>
            <person name="Cunha F."/>
            <person name="Jeon S.J."/>
            <person name="Kutzer P."/>
            <person name="Galvao K.N."/>
        </authorList>
    </citation>
    <scope>NUCLEOTIDE SEQUENCE [LARGE SCALE GENOMIC DNA]</scope>
    <source>
        <strain evidence="1 2">KG-37</strain>
    </source>
</reference>
<evidence type="ECO:0000313" key="1">
    <source>
        <dbReference type="EMBL" id="TFF67532.1"/>
    </source>
</evidence>
<comment type="caution">
    <text evidence="1">The sequence shown here is derived from an EMBL/GenBank/DDBJ whole genome shotgun (WGS) entry which is preliminary data.</text>
</comment>
<proteinExistence type="predicted"/>
<dbReference type="EMBL" id="SCFR01000002">
    <property type="protein sequence ID" value="TFF67532.1"/>
    <property type="molecule type" value="Genomic_DNA"/>
</dbReference>
<dbReference type="GeneID" id="97030569"/>
<name>A0A4V3IYG4_9FIRM</name>
<accession>A0A4V3IYG4</accession>
<keyword evidence="2" id="KW-1185">Reference proteome</keyword>
<dbReference type="RefSeq" id="WP_134710511.1">
    <property type="nucleotide sequence ID" value="NZ_CP119081.1"/>
</dbReference>